<evidence type="ECO:0000313" key="2">
    <source>
        <dbReference type="Proteomes" id="UP001388366"/>
    </source>
</evidence>
<gene>
    <name evidence="1" type="ORF">WNY63_21415</name>
</gene>
<sequence>MRRIAYYLPNLHLEDDINLGQFRLLKAYKWDNSESLIEQKVFGDINGTLIEVDGFSTGDMFSPTVNESIYRELELIKFAYFFSTLSNHHGFVSNDAFEVFRIIEKNKDPSFEHKVCLNNGIDSFLMSLDKYYNSKALSGGFGRALLTKHDLKYFHLIKSLPLSDDDLMIISIFNKTRNLYTDSDFVDRVLFARIAIEKLTKKLEWKLPQITEKFLDDALKFIESNKVENEEIKNFFVENVMKKRELIKVNIEKYLNGLKDARHALAHAGEQSNDFQNICYFMAWFPIAFTLSFEPKEPEQDFVLRTIFLLAASGADIQKWQEREYTLTSSKRTILESFEHISRVMPKLVSRGNCEYIELYLKGFKSSIAQEKANKCVMQEF</sequence>
<name>A0ABU9U8A5_9GAMM</name>
<organism evidence="1 2">
    <name type="scientific">Pseudoalteromonas neustonica</name>
    <dbReference type="NCBI Taxonomy" id="1840331"/>
    <lineage>
        <taxon>Bacteria</taxon>
        <taxon>Pseudomonadati</taxon>
        <taxon>Pseudomonadota</taxon>
        <taxon>Gammaproteobacteria</taxon>
        <taxon>Alteromonadales</taxon>
        <taxon>Pseudoalteromonadaceae</taxon>
        <taxon>Pseudoalteromonas</taxon>
    </lineage>
</organism>
<dbReference type="RefSeq" id="WP_342884742.1">
    <property type="nucleotide sequence ID" value="NZ_JBBMQU010000083.1"/>
</dbReference>
<reference evidence="1 2" key="1">
    <citation type="submission" date="2024-03" db="EMBL/GenBank/DDBJ databases">
        <title>Community enrichment and isolation of bacterial strains for fucoidan degradation.</title>
        <authorList>
            <person name="Sichert A."/>
        </authorList>
    </citation>
    <scope>NUCLEOTIDE SEQUENCE [LARGE SCALE GENOMIC DNA]</scope>
    <source>
        <strain evidence="1 2">AS81</strain>
    </source>
</reference>
<evidence type="ECO:0000313" key="1">
    <source>
        <dbReference type="EMBL" id="MEM5553267.1"/>
    </source>
</evidence>
<evidence type="ECO:0008006" key="3">
    <source>
        <dbReference type="Google" id="ProtNLM"/>
    </source>
</evidence>
<proteinExistence type="predicted"/>
<keyword evidence="2" id="KW-1185">Reference proteome</keyword>
<dbReference type="EMBL" id="JBBMQU010000083">
    <property type="protein sequence ID" value="MEM5553267.1"/>
    <property type="molecule type" value="Genomic_DNA"/>
</dbReference>
<accession>A0ABU9U8A5</accession>
<protein>
    <recommendedName>
        <fullName evidence="3">Apea-like HEPN domain-containing protein</fullName>
    </recommendedName>
</protein>
<dbReference type="Proteomes" id="UP001388366">
    <property type="component" value="Unassembled WGS sequence"/>
</dbReference>
<comment type="caution">
    <text evidence="1">The sequence shown here is derived from an EMBL/GenBank/DDBJ whole genome shotgun (WGS) entry which is preliminary data.</text>
</comment>